<gene>
    <name evidence="4" type="ORF">Vbra_22182</name>
</gene>
<protein>
    <recommendedName>
        <fullName evidence="3">FPL domain-containing protein</fullName>
    </recommendedName>
</protein>
<feature type="compositionally biased region" description="Low complexity" evidence="2">
    <location>
        <begin position="625"/>
        <end position="651"/>
    </location>
</feature>
<dbReference type="AlphaFoldDB" id="A0A0G4GCH1"/>
<keyword evidence="5" id="KW-1185">Reference proteome</keyword>
<dbReference type="EMBL" id="CDMY01000624">
    <property type="protein sequence ID" value="CEM26971.1"/>
    <property type="molecule type" value="Genomic_DNA"/>
</dbReference>
<dbReference type="VEuPathDB" id="CryptoDB:Vbra_22182"/>
<accession>A0A0G4GCH1</accession>
<name>A0A0G4GCH1_VITBC</name>
<feature type="compositionally biased region" description="Basic and acidic residues" evidence="2">
    <location>
        <begin position="613"/>
        <end position="624"/>
    </location>
</feature>
<evidence type="ECO:0000313" key="5">
    <source>
        <dbReference type="Proteomes" id="UP000041254"/>
    </source>
</evidence>
<evidence type="ECO:0000256" key="1">
    <source>
        <dbReference type="ARBA" id="ARBA00023006"/>
    </source>
</evidence>
<dbReference type="GO" id="GO:0007034">
    <property type="term" value="P:vacuolar transport"/>
    <property type="evidence" value="ECO:0007669"/>
    <property type="project" value="TreeGrafter"/>
</dbReference>
<feature type="compositionally biased region" description="Low complexity" evidence="2">
    <location>
        <begin position="541"/>
        <end position="551"/>
    </location>
</feature>
<feature type="region of interest" description="Disordered" evidence="2">
    <location>
        <begin position="340"/>
        <end position="384"/>
    </location>
</feature>
<feature type="region of interest" description="Disordered" evidence="2">
    <location>
        <begin position="851"/>
        <end position="870"/>
    </location>
</feature>
<dbReference type="InterPro" id="IPR019155">
    <property type="entry name" value="CLEC16A/TT9_N"/>
</dbReference>
<feature type="region of interest" description="Disordered" evidence="2">
    <location>
        <begin position="532"/>
        <end position="583"/>
    </location>
</feature>
<dbReference type="GO" id="GO:0006914">
    <property type="term" value="P:autophagy"/>
    <property type="evidence" value="ECO:0007669"/>
    <property type="project" value="UniProtKB-KW"/>
</dbReference>
<feature type="domain" description="FPL" evidence="3">
    <location>
        <begin position="91"/>
        <end position="239"/>
    </location>
</feature>
<reference evidence="4 5" key="1">
    <citation type="submission" date="2014-11" db="EMBL/GenBank/DDBJ databases">
        <authorList>
            <person name="Zhu J."/>
            <person name="Qi W."/>
            <person name="Song R."/>
        </authorList>
    </citation>
    <scope>NUCLEOTIDE SEQUENCE [LARGE SCALE GENOMIC DNA]</scope>
</reference>
<dbReference type="STRING" id="1169540.A0A0G4GCH1"/>
<feature type="region of interest" description="Disordered" evidence="2">
    <location>
        <begin position="1"/>
        <end position="23"/>
    </location>
</feature>
<dbReference type="GO" id="GO:0005794">
    <property type="term" value="C:Golgi apparatus"/>
    <property type="evidence" value="ECO:0007669"/>
    <property type="project" value="TreeGrafter"/>
</dbReference>
<dbReference type="GO" id="GO:1901096">
    <property type="term" value="P:regulation of autophagosome maturation"/>
    <property type="evidence" value="ECO:0007669"/>
    <property type="project" value="TreeGrafter"/>
</dbReference>
<evidence type="ECO:0000256" key="2">
    <source>
        <dbReference type="SAM" id="MobiDB-lite"/>
    </source>
</evidence>
<dbReference type="Proteomes" id="UP000041254">
    <property type="component" value="Unassembled WGS sequence"/>
</dbReference>
<dbReference type="InterPro" id="IPR039272">
    <property type="entry name" value="CLEC16A/TT9"/>
</dbReference>
<feature type="region of interest" description="Disordered" evidence="2">
    <location>
        <begin position="432"/>
        <end position="467"/>
    </location>
</feature>
<feature type="compositionally biased region" description="Basic and acidic residues" evidence="2">
    <location>
        <begin position="680"/>
        <end position="692"/>
    </location>
</feature>
<dbReference type="GO" id="GO:0016197">
    <property type="term" value="P:endosomal transport"/>
    <property type="evidence" value="ECO:0007669"/>
    <property type="project" value="TreeGrafter"/>
</dbReference>
<dbReference type="Pfam" id="PF09758">
    <property type="entry name" value="FPL"/>
    <property type="match status" value="1"/>
</dbReference>
<feature type="compositionally biased region" description="Basic and acidic residues" evidence="2">
    <location>
        <begin position="366"/>
        <end position="379"/>
    </location>
</feature>
<feature type="compositionally biased region" description="Acidic residues" evidence="2">
    <location>
        <begin position="447"/>
        <end position="460"/>
    </location>
</feature>
<dbReference type="InParanoid" id="A0A0G4GCH1"/>
<dbReference type="PANTHER" id="PTHR21481:SF0">
    <property type="entry name" value="PROTEIN CLEC16A"/>
    <property type="match status" value="1"/>
</dbReference>
<keyword evidence="1" id="KW-0072">Autophagy</keyword>
<evidence type="ECO:0000259" key="3">
    <source>
        <dbReference type="Pfam" id="PF09758"/>
    </source>
</evidence>
<feature type="compositionally biased region" description="Basic residues" evidence="2">
    <location>
        <begin position="655"/>
        <end position="670"/>
    </location>
</feature>
<dbReference type="OrthoDB" id="294052at2759"/>
<dbReference type="GO" id="GO:0005770">
    <property type="term" value="C:late endosome"/>
    <property type="evidence" value="ECO:0007669"/>
    <property type="project" value="TreeGrafter"/>
</dbReference>
<evidence type="ECO:0000313" key="4">
    <source>
        <dbReference type="EMBL" id="CEM26971.1"/>
    </source>
</evidence>
<dbReference type="PANTHER" id="PTHR21481">
    <property type="entry name" value="PROTEIN CLEC16A"/>
    <property type="match status" value="1"/>
</dbReference>
<sequence length="1075" mass="121389">MAAVQTPWPADRGGAVAQDRPEAELGRHYPSSASDMWLFGGGASQPSDHHGRRKKYSLENLMYLYQQLNRYKDKDLSHDSSSHLAPTIEIIRSIAELMIWGDQHEEEYFFDFFCEKNILSYFIKILSMKVAKPVKVQLLQTLSILVQNINRETSIYYLLSNNHVNSLISTPFEWEDEEILAYYITFLKSLSLKLNKETVKFFYNERAHHFPLYTEAIKFFNHKDSMVRTSVRTLTLNVFGVSDPSMRHFILSQESRFFTHVATYLVDMWLKMELTINTKSAIEGLGSLPEQFEEHEDLLLYVSDILSMQIDGINKLLTSRLFRHALYPVLIRSILRGKEPVASSHKGGGPSPTPAAMDGPVDDREEASADDGRTDHTSADEGESSASLLSPTLAIYLVNRILMVLYSHPCIAIPLTSAVMNTKMGHHTYGKIAEAPTNSSNTNNEHDTDESDQDLLEEDVPNGGLSNPVRRRLIEMLGSSPSSDSFVFVCVALLDTAMKHTKTFTRPFLESCRILPPRFDSRQLLRNLGVSKTPTHEDTQAARQPQQPQQDNRQHHHNETDSASDAGRPDGLRDGGGVGYGVRSKSIPAFEADERRKRPALRLHSLFRPSRGGAERSSDDHVCRSEGSPPSSTPSGDGSPKSDPPSSLSFSLTHPHPHPRTSTTNKHHHSSSSNSRSKRAAIEPHTQQEQHTDGGVSSSSRPEDQEADDGSLEVFSLMCCLLEGSTQHMRMLTVRVVLRLLYNMYFEHHLLSAHVPSALSLLTMPMGDHVLDIFEEEWHIHLAPPIDIASVGADPHVLLPLATSYYPPSIPHVWRFPIKDEDHMRKAMQTYLLLRKLKGDLTSKHRNDRIIDVPGHHPPPVANGVPITVPLPTNERERKAIDDPTQRWKLPCPSPFPLYDTQQEREMAHTREGTNYDLNERDRIKCTIISPQEANGPQAITRYIVQHSYLLLLCRPHPTTPGLSIVTTCAPVRSVECMVDRSEPRHLRLFIRSTSQPGDAMRCSNRQYDATSLDVSAVSASSAYDWRAKIPSVWEMLLTFEDAKRCLTARRWLDGGRQQVRKKLMEHLHRYITET</sequence>
<feature type="region of interest" description="Disordered" evidence="2">
    <location>
        <begin position="601"/>
        <end position="708"/>
    </location>
</feature>
<proteinExistence type="predicted"/>
<organism evidence="4 5">
    <name type="scientific">Vitrella brassicaformis (strain CCMP3155)</name>
    <dbReference type="NCBI Taxonomy" id="1169540"/>
    <lineage>
        <taxon>Eukaryota</taxon>
        <taxon>Sar</taxon>
        <taxon>Alveolata</taxon>
        <taxon>Colpodellida</taxon>
        <taxon>Vitrellaceae</taxon>
        <taxon>Vitrella</taxon>
    </lineage>
</organism>